<dbReference type="Gene3D" id="1.25.40.70">
    <property type="entry name" value="Phosphatidylinositol 3-kinase, accessory domain (PIK)"/>
    <property type="match status" value="1"/>
</dbReference>
<dbReference type="InterPro" id="IPR001263">
    <property type="entry name" value="PI3K_accessory_dom"/>
</dbReference>
<dbReference type="GO" id="GO:0043491">
    <property type="term" value="P:phosphatidylinositol 3-kinase/protein kinase B signal transduction"/>
    <property type="evidence" value="ECO:0007669"/>
    <property type="project" value="TreeGrafter"/>
</dbReference>
<dbReference type="EMBL" id="AZIM01005720">
    <property type="protein sequence ID" value="ETE59259.1"/>
    <property type="molecule type" value="Genomic_DNA"/>
</dbReference>
<feature type="domain" description="PIK helical" evidence="2">
    <location>
        <begin position="1"/>
        <end position="124"/>
    </location>
</feature>
<dbReference type="SMART" id="SM00145">
    <property type="entry name" value="PI3Ka"/>
    <property type="match status" value="1"/>
</dbReference>
<name>V8NAF5_OPHHA</name>
<dbReference type="GO" id="GO:0005944">
    <property type="term" value="C:phosphatidylinositol 3-kinase complex, class IB"/>
    <property type="evidence" value="ECO:0007669"/>
    <property type="project" value="TreeGrafter"/>
</dbReference>
<dbReference type="AlphaFoldDB" id="V8NAF5"/>
<evidence type="ECO:0000256" key="1">
    <source>
        <dbReference type="SAM" id="MobiDB-lite"/>
    </source>
</evidence>
<dbReference type="InterPro" id="IPR015433">
    <property type="entry name" value="PI3/4_kinase"/>
</dbReference>
<organism evidence="3 4">
    <name type="scientific">Ophiophagus hannah</name>
    <name type="common">King cobra</name>
    <name type="synonym">Naja hannah</name>
    <dbReference type="NCBI Taxonomy" id="8665"/>
    <lineage>
        <taxon>Eukaryota</taxon>
        <taxon>Metazoa</taxon>
        <taxon>Chordata</taxon>
        <taxon>Craniata</taxon>
        <taxon>Vertebrata</taxon>
        <taxon>Euteleostomi</taxon>
        <taxon>Lepidosauria</taxon>
        <taxon>Squamata</taxon>
        <taxon>Bifurcata</taxon>
        <taxon>Unidentata</taxon>
        <taxon>Episquamata</taxon>
        <taxon>Toxicofera</taxon>
        <taxon>Serpentes</taxon>
        <taxon>Colubroidea</taxon>
        <taxon>Elapidae</taxon>
        <taxon>Elapinae</taxon>
        <taxon>Ophiophagus</taxon>
    </lineage>
</organism>
<gene>
    <name evidence="3" type="ORF">L345_15011</name>
</gene>
<dbReference type="OrthoDB" id="9933540at2759"/>
<dbReference type="PROSITE" id="PS51545">
    <property type="entry name" value="PIK_HELICAL"/>
    <property type="match status" value="1"/>
</dbReference>
<dbReference type="Pfam" id="PF00613">
    <property type="entry name" value="PI3Ka"/>
    <property type="match status" value="1"/>
</dbReference>
<feature type="region of interest" description="Disordered" evidence="1">
    <location>
        <begin position="210"/>
        <end position="294"/>
    </location>
</feature>
<reference evidence="3 4" key="1">
    <citation type="journal article" date="2013" name="Proc. Natl. Acad. Sci. U.S.A.">
        <title>The king cobra genome reveals dynamic gene evolution and adaptation in the snake venom system.</title>
        <authorList>
            <person name="Vonk F.J."/>
            <person name="Casewell N.R."/>
            <person name="Henkel C.V."/>
            <person name="Heimberg A.M."/>
            <person name="Jansen H.J."/>
            <person name="McCleary R.J."/>
            <person name="Kerkkamp H.M."/>
            <person name="Vos R.A."/>
            <person name="Guerreiro I."/>
            <person name="Calvete J.J."/>
            <person name="Wuster W."/>
            <person name="Woods A.E."/>
            <person name="Logan J.M."/>
            <person name="Harrison R.A."/>
            <person name="Castoe T.A."/>
            <person name="de Koning A.P."/>
            <person name="Pollock D.D."/>
            <person name="Yandell M."/>
            <person name="Calderon D."/>
            <person name="Renjifo C."/>
            <person name="Currier R.B."/>
            <person name="Salgado D."/>
            <person name="Pla D."/>
            <person name="Sanz L."/>
            <person name="Hyder A.S."/>
            <person name="Ribeiro J.M."/>
            <person name="Arntzen J.W."/>
            <person name="van den Thillart G.E."/>
            <person name="Boetzer M."/>
            <person name="Pirovano W."/>
            <person name="Dirks R.P."/>
            <person name="Spaink H.P."/>
            <person name="Duboule D."/>
            <person name="McGlinn E."/>
            <person name="Kini R.M."/>
            <person name="Richardson M.K."/>
        </authorList>
    </citation>
    <scope>NUCLEOTIDE SEQUENCE</scope>
    <source>
        <tissue evidence="3">Blood</tissue>
    </source>
</reference>
<dbReference type="GO" id="GO:0035005">
    <property type="term" value="F:1-phosphatidylinositol-4-phosphate 3-kinase activity"/>
    <property type="evidence" value="ECO:0007669"/>
    <property type="project" value="TreeGrafter"/>
</dbReference>
<dbReference type="SUPFAM" id="SSF48371">
    <property type="entry name" value="ARM repeat"/>
    <property type="match status" value="1"/>
</dbReference>
<dbReference type="GO" id="GO:0005737">
    <property type="term" value="C:cytoplasm"/>
    <property type="evidence" value="ECO:0007669"/>
    <property type="project" value="TreeGrafter"/>
</dbReference>
<dbReference type="GO" id="GO:0016477">
    <property type="term" value="P:cell migration"/>
    <property type="evidence" value="ECO:0007669"/>
    <property type="project" value="TreeGrafter"/>
</dbReference>
<keyword evidence="4" id="KW-1185">Reference proteome</keyword>
<feature type="region of interest" description="Disordered" evidence="1">
    <location>
        <begin position="175"/>
        <end position="194"/>
    </location>
</feature>
<feature type="non-terminal residue" evidence="3">
    <location>
        <position position="1"/>
    </location>
</feature>
<comment type="caution">
    <text evidence="3">The sequence shown here is derived from an EMBL/GenBank/DDBJ whole genome shotgun (WGS) entry which is preliminary data.</text>
</comment>
<dbReference type="InterPro" id="IPR016024">
    <property type="entry name" value="ARM-type_fold"/>
</dbReference>
<accession>V8NAF5</accession>
<evidence type="ECO:0000313" key="3">
    <source>
        <dbReference type="EMBL" id="ETE59259.1"/>
    </source>
</evidence>
<evidence type="ECO:0000259" key="2">
    <source>
        <dbReference type="PROSITE" id="PS51545"/>
    </source>
</evidence>
<dbReference type="InterPro" id="IPR042236">
    <property type="entry name" value="PI3K_accessory_sf"/>
</dbReference>
<protein>
    <recommendedName>
        <fullName evidence="2">PIK helical domain-containing protein</fullName>
    </recommendedName>
</protein>
<dbReference type="PANTHER" id="PTHR10048:SF95">
    <property type="entry name" value="PHOSPHATIDYLINOSITOL-4,5-BISPHOSPHATE 3-KINASE"/>
    <property type="match status" value="1"/>
</dbReference>
<proteinExistence type="predicted"/>
<dbReference type="PANTHER" id="PTHR10048">
    <property type="entry name" value="PHOSPHATIDYLINOSITOL KINASE"/>
    <property type="match status" value="1"/>
</dbReference>
<sequence>MIAAILLTPPPQMYCLLREWPLIKPELSMELLDCNFPDPVIREFALKCLVKGLTDDKLSQYLIQLVQVLKYEQYLDNPLARFLTMKALTNQRIGHFYFWHLKSEMHSKPISQRFGLMLEAFCRGCGMYLKHLNRQVEAMEKLINLTDILKQEKKDETQKVPSWEGMEDDRAGGGIALKEKKEPPPVLTQSRVRGAWGDGGAACRGFSPELSNIRVDNTGPPSSSSSSSQVPRDVLQGLPDHPPARQPAHQPLLHDAGQWTSGAAVLRRRGLPAEDAGTGQERAGGPGVLHQADE</sequence>
<dbReference type="GO" id="GO:0005886">
    <property type="term" value="C:plasma membrane"/>
    <property type="evidence" value="ECO:0007669"/>
    <property type="project" value="TreeGrafter"/>
</dbReference>
<dbReference type="GO" id="GO:0048015">
    <property type="term" value="P:phosphatidylinositol-mediated signaling"/>
    <property type="evidence" value="ECO:0007669"/>
    <property type="project" value="TreeGrafter"/>
</dbReference>
<dbReference type="GO" id="GO:0016303">
    <property type="term" value="F:1-phosphatidylinositol-3-kinase activity"/>
    <property type="evidence" value="ECO:0007669"/>
    <property type="project" value="TreeGrafter"/>
</dbReference>
<dbReference type="GO" id="GO:0005943">
    <property type="term" value="C:phosphatidylinositol 3-kinase complex, class IA"/>
    <property type="evidence" value="ECO:0007669"/>
    <property type="project" value="TreeGrafter"/>
</dbReference>
<dbReference type="Proteomes" id="UP000018936">
    <property type="component" value="Unassembled WGS sequence"/>
</dbReference>
<evidence type="ECO:0000313" key="4">
    <source>
        <dbReference type="Proteomes" id="UP000018936"/>
    </source>
</evidence>